<evidence type="ECO:0000313" key="6">
    <source>
        <dbReference type="Proteomes" id="UP001171751"/>
    </source>
</evidence>
<reference evidence="5" key="1">
    <citation type="submission" date="2023-07" db="EMBL/GenBank/DDBJ databases">
        <title>Between Cages and Wild: Unraveling the Impact of Captivity on Animal Microbiomes and Antimicrobial Resistance.</title>
        <authorList>
            <person name="Schmartz G.P."/>
            <person name="Rehner J."/>
            <person name="Schuff M.J."/>
            <person name="Becker S.L."/>
            <person name="Kravczyk M."/>
            <person name="Gurevich A."/>
            <person name="Francke R."/>
            <person name="Mueller R."/>
            <person name="Keller V."/>
            <person name="Keller A."/>
        </authorList>
    </citation>
    <scope>NUCLEOTIDE SEQUENCE</scope>
    <source>
        <strain evidence="5">S39M_St_73</strain>
    </source>
</reference>
<feature type="region of interest" description="Disordered" evidence="2">
    <location>
        <begin position="284"/>
        <end position="303"/>
    </location>
</feature>
<dbReference type="SMART" id="SM00974">
    <property type="entry name" value="T5orf172"/>
    <property type="match status" value="1"/>
</dbReference>
<protein>
    <submittedName>
        <fullName evidence="5">DUF4041 domain-containing protein</fullName>
    </submittedName>
</protein>
<dbReference type="Pfam" id="PF13250">
    <property type="entry name" value="SNIPE"/>
    <property type="match status" value="1"/>
</dbReference>
<keyword evidence="3" id="KW-1133">Transmembrane helix</keyword>
<feature type="coiled-coil region" evidence="1">
    <location>
        <begin position="85"/>
        <end position="137"/>
    </location>
</feature>
<keyword evidence="3" id="KW-0472">Membrane</keyword>
<evidence type="ECO:0000259" key="4">
    <source>
        <dbReference type="SMART" id="SM00974"/>
    </source>
</evidence>
<name>A0AA43UBN5_9LACT</name>
<keyword evidence="3" id="KW-0812">Transmembrane</keyword>
<accession>A0AA43UBN5</accession>
<keyword evidence="6" id="KW-1185">Reference proteome</keyword>
<dbReference type="AlphaFoldDB" id="A0AA43UBN5"/>
<evidence type="ECO:0000256" key="2">
    <source>
        <dbReference type="SAM" id="MobiDB-lite"/>
    </source>
</evidence>
<evidence type="ECO:0000256" key="1">
    <source>
        <dbReference type="SAM" id="Coils"/>
    </source>
</evidence>
<dbReference type="EMBL" id="JAUNQW010000001">
    <property type="protein sequence ID" value="MDO5456712.1"/>
    <property type="molecule type" value="Genomic_DNA"/>
</dbReference>
<evidence type="ECO:0000313" key="5">
    <source>
        <dbReference type="EMBL" id="MDO5456712.1"/>
    </source>
</evidence>
<dbReference type="Pfam" id="PF13455">
    <property type="entry name" value="MUG113"/>
    <property type="match status" value="1"/>
</dbReference>
<proteinExistence type="predicted"/>
<evidence type="ECO:0000256" key="3">
    <source>
        <dbReference type="SAM" id="Phobius"/>
    </source>
</evidence>
<keyword evidence="1" id="KW-0175">Coiled coil</keyword>
<dbReference type="InterPro" id="IPR025280">
    <property type="entry name" value="SNIPE"/>
</dbReference>
<dbReference type="Proteomes" id="UP001171751">
    <property type="component" value="Unassembled WGS sequence"/>
</dbReference>
<organism evidence="5 6">
    <name type="scientific">Atopococcus tabaci</name>
    <dbReference type="NCBI Taxonomy" id="269774"/>
    <lineage>
        <taxon>Bacteria</taxon>
        <taxon>Bacillati</taxon>
        <taxon>Bacillota</taxon>
        <taxon>Bacilli</taxon>
        <taxon>Lactobacillales</taxon>
        <taxon>Carnobacteriaceae</taxon>
        <taxon>Atopococcus</taxon>
    </lineage>
</organism>
<dbReference type="InterPro" id="IPR018306">
    <property type="entry name" value="Phage_T5_Orf172_DNA-bd"/>
</dbReference>
<feature type="transmembrane region" description="Helical" evidence="3">
    <location>
        <begin position="45"/>
        <end position="71"/>
    </location>
</feature>
<sequence length="481" mass="57544">MKKNFKIIISSDLGGVIFENNNKKKKQNDKEESNDKESRIGCLSIIWVIWLLTEQVSAIIFGFLFLLYIFVFKNRIVSRKYFNEYRNHEEIVQEKQRLQEEIEKEKKHAEHKMNNEIEKVNKQIMELEQKKQEIQIYININAEDYEMIKVTPKFDEDITSSELKTQLELAKVSEKELIKNKKAIIPIKDETSTKKHQDQLLRTFNTESDYYLSNVTYRNVDSHRKKIVKSYDILNNLFKSDNVQISRELLELKLEQLEITYNYQLKIETEKELLKAQKEEVREQQKVERELQKEKRKTEKEERQFNNELNKMIDYLSKSNSDIERNIYAEKIKELEEKIKILEKDKENVLEREANTRAGFVYIISNIGSFGENIYKIGMTRRLEPMDRIKELASASVPFEFDVHAMIFSEDAPALENTLHNHFRDYEINKVNPRKEFFKVNLDEIKDLVHKKFNNTVQFVDEPEASQYRETLRILENQPQE</sequence>
<comment type="caution">
    <text evidence="5">The sequence shown here is derived from an EMBL/GenBank/DDBJ whole genome shotgun (WGS) entry which is preliminary data.</text>
</comment>
<gene>
    <name evidence="5" type="ORF">Q4F26_00060</name>
</gene>
<feature type="domain" description="Bacteriophage T5 Orf172 DNA-binding" evidence="4">
    <location>
        <begin position="369"/>
        <end position="452"/>
    </location>
</feature>